<dbReference type="RefSeq" id="WP_187794966.1">
    <property type="nucleotide sequence ID" value="NZ_JACOQL010000008.1"/>
</dbReference>
<dbReference type="Proteomes" id="UP000608594">
    <property type="component" value="Unassembled WGS sequence"/>
</dbReference>
<dbReference type="SUPFAM" id="SSF51126">
    <property type="entry name" value="Pectin lyase-like"/>
    <property type="match status" value="1"/>
</dbReference>
<protein>
    <submittedName>
        <fullName evidence="3">Right-handed parallel beta-helix repeat-containing protein</fullName>
    </submittedName>
</protein>
<sequence length="1199" mass="127209">MQFRDLLLAIPGLISPIASQARPEEEVKLSRLTQTAIAAASPAALAAADQIQPLEASLAQRVHSPQAFWSDVPPAPTEAKETARAASDEQMLLRTAALQLSQDIPGLMSNPMSAPPSIKQARMELAESASAASADIDDASDLLAAWASGKGSGLSFASETITTPSAPASVGITGQSEALTGRDLQDSVSQALEHLPDDFKLAAVTEPKPEPETLTPVEPGGDTSTDPDNGGETPVVTPPTDNETETGSGNGDIDPPVTTPETPVPTDPETGEQGGGTDPGGDGTAETATELPARDEALTAEAGRVAIITPEDAGDIASIRILTQGEHGHVSVNPDNSLALVFSEDPGDADAVSFSYEITYADGSTRAVNTEVALTASQQKAGWSLGDTYMLETDADDRLVIEHGDNHRKVYITGSESGLTAADIAKAEGIGADKITAAWLEAHPEYGGSEDMALAPDLGVKLWYGLTHMSKGPTSNWLLLERGYQYDDLGRLVHRGSEGESALHPVVIEAYGTGAAPIVTDTLKVYQYDSKHVVIRDLNIDGGFMALQGANLLLDNLRATGKEFNIQNVDRITVRNSEVMDISHDAPVNGSDYWSPHLNRTGGLYMAKSGGVLMEGNFFDKNGWREGYDYNLAGDKPMPPSMYSHNIYMDYNNLDVTFRDNITMRGASFGAQIRSGGFIEDNAFIDNNAAVNFLGGNYRDAGPIGHFTLFMDNLITSAGHKRVAAHQGALSMGIEDRARQSSLIGNIIAHLADPNNATEQAEKHVTHNPYLRGTDTYYDDTIIYNWMSREAASKSPTTNTGIQGLDGAALNQATIQKFAAQLLGKDTATIGDLADYLRDQADGKLDSVVDADVINQFFQTAFLLIGAEQVAAAQETTARFIPDDRGEGMRWDNKLNWSTGEVPDAGTIDLGGNRVLYSAKTTDVDDFVFGNFGQFKVSSGRINIDGDISVGDKGGLLQITNAGQVWIAGYRDADLLKIHADGGRFANTGAFVGKTELKIGGDAQALLATAGNSFDLKRNSMLTVESSKAKVGFDGDDGAVAVLRMHDGSTTQFVAEADGLGQIREFRSGAFGESTDVTSGVVLNGTLRINLTAWTESKAAANVVLIDADQLLGNFDDIKIAGLGQNRDALLRINYTNDSVILVLGEAGKGSGNIRTSTTGDADFIDYSNDGALQDLWDALHSDSAPVINNPSQDLGLTE</sequence>
<dbReference type="Pfam" id="PF13229">
    <property type="entry name" value="Beta_helix"/>
    <property type="match status" value="1"/>
</dbReference>
<dbReference type="InterPro" id="IPR011050">
    <property type="entry name" value="Pectin_lyase_fold/virulence"/>
</dbReference>
<evidence type="ECO:0000313" key="3">
    <source>
        <dbReference type="EMBL" id="MBC9248501.1"/>
    </source>
</evidence>
<accession>A0A926JCS9</accession>
<feature type="region of interest" description="Disordered" evidence="1">
    <location>
        <begin position="203"/>
        <end position="287"/>
    </location>
</feature>
<feature type="domain" description="Right handed beta helix" evidence="2">
    <location>
        <begin position="527"/>
        <end position="697"/>
    </location>
</feature>
<evidence type="ECO:0000313" key="4">
    <source>
        <dbReference type="Proteomes" id="UP000608594"/>
    </source>
</evidence>
<keyword evidence="4" id="KW-1185">Reference proteome</keyword>
<gene>
    <name evidence="3" type="ORF">H4P12_17710</name>
</gene>
<dbReference type="InterPro" id="IPR039448">
    <property type="entry name" value="Beta_helix"/>
</dbReference>
<evidence type="ECO:0000256" key="1">
    <source>
        <dbReference type="SAM" id="MobiDB-lite"/>
    </source>
</evidence>
<evidence type="ECO:0000259" key="2">
    <source>
        <dbReference type="Pfam" id="PF13229"/>
    </source>
</evidence>
<feature type="compositionally biased region" description="Gly residues" evidence="1">
    <location>
        <begin position="272"/>
        <end position="283"/>
    </location>
</feature>
<dbReference type="EMBL" id="JACOQL010000008">
    <property type="protein sequence ID" value="MBC9248501.1"/>
    <property type="molecule type" value="Genomic_DNA"/>
</dbReference>
<name>A0A926JCS9_9RHOB</name>
<organism evidence="3 4">
    <name type="scientific">Paracoccus amoyensis</name>
    <dbReference type="NCBI Taxonomy" id="2760093"/>
    <lineage>
        <taxon>Bacteria</taxon>
        <taxon>Pseudomonadati</taxon>
        <taxon>Pseudomonadota</taxon>
        <taxon>Alphaproteobacteria</taxon>
        <taxon>Rhodobacterales</taxon>
        <taxon>Paracoccaceae</taxon>
        <taxon>Paracoccus</taxon>
    </lineage>
</organism>
<reference evidence="3" key="1">
    <citation type="submission" date="2020-08" db="EMBL/GenBank/DDBJ databases">
        <title>Paracoccus amoyensis sp. nov., isolated from the surface seawater at coast of Xiamen, Fujian.</title>
        <authorList>
            <person name="Lyu L."/>
        </authorList>
    </citation>
    <scope>NUCLEOTIDE SEQUENCE</scope>
    <source>
        <strain evidence="3">11-3</strain>
    </source>
</reference>
<dbReference type="AlphaFoldDB" id="A0A926JCS9"/>
<proteinExistence type="predicted"/>
<comment type="caution">
    <text evidence="3">The sequence shown here is derived from an EMBL/GenBank/DDBJ whole genome shotgun (WGS) entry which is preliminary data.</text>
</comment>